<comment type="caution">
    <text evidence="1">The sequence shown here is derived from an EMBL/GenBank/DDBJ whole genome shotgun (WGS) entry which is preliminary data.</text>
</comment>
<name>A0A0R1KBA1_9LACO</name>
<dbReference type="Proteomes" id="UP000051248">
    <property type="component" value="Unassembled WGS sequence"/>
</dbReference>
<dbReference type="AlphaFoldDB" id="A0A0R1KBA1"/>
<dbReference type="OrthoDB" id="2320190at2"/>
<proteinExistence type="predicted"/>
<sequence>MLQVKLVPYLDNEDMDDSKYIFTENLNMTINKLEEEDGKVVDIDFFNTKNTSYAAVKYDLRSEHEKE</sequence>
<organism evidence="1 2">
    <name type="scientific">Companilactobacillus nodensis DSM 19682 = JCM 14932 = NBRC 107160</name>
    <dbReference type="NCBI Taxonomy" id="1423775"/>
    <lineage>
        <taxon>Bacteria</taxon>
        <taxon>Bacillati</taxon>
        <taxon>Bacillota</taxon>
        <taxon>Bacilli</taxon>
        <taxon>Lactobacillales</taxon>
        <taxon>Lactobacillaceae</taxon>
        <taxon>Companilactobacillus</taxon>
    </lineage>
</organism>
<evidence type="ECO:0000313" key="2">
    <source>
        <dbReference type="Proteomes" id="UP000051248"/>
    </source>
</evidence>
<dbReference type="PATRIC" id="fig|1423775.4.peg.1114"/>
<gene>
    <name evidence="1" type="ORF">FD03_GL001085</name>
</gene>
<accession>A0A0R1KBA1</accession>
<dbReference type="EMBL" id="AZDZ01000002">
    <property type="protein sequence ID" value="KRK80950.1"/>
    <property type="molecule type" value="Genomic_DNA"/>
</dbReference>
<dbReference type="STRING" id="1423775.FD03_GL001085"/>
<keyword evidence="2" id="KW-1185">Reference proteome</keyword>
<dbReference type="RefSeq" id="WP_025023566.1">
    <property type="nucleotide sequence ID" value="NZ_AZDZ01000002.1"/>
</dbReference>
<protein>
    <submittedName>
        <fullName evidence="1">Uncharacterized protein</fullName>
    </submittedName>
</protein>
<reference evidence="1 2" key="1">
    <citation type="journal article" date="2015" name="Genome Announc.">
        <title>Expanding the biotechnology potential of lactobacilli through comparative genomics of 213 strains and associated genera.</title>
        <authorList>
            <person name="Sun Z."/>
            <person name="Harris H.M."/>
            <person name="McCann A."/>
            <person name="Guo C."/>
            <person name="Argimon S."/>
            <person name="Zhang W."/>
            <person name="Yang X."/>
            <person name="Jeffery I.B."/>
            <person name="Cooney J.C."/>
            <person name="Kagawa T.F."/>
            <person name="Liu W."/>
            <person name="Song Y."/>
            <person name="Salvetti E."/>
            <person name="Wrobel A."/>
            <person name="Rasinkangas P."/>
            <person name="Parkhill J."/>
            <person name="Rea M.C."/>
            <person name="O'Sullivan O."/>
            <person name="Ritari J."/>
            <person name="Douillard F.P."/>
            <person name="Paul Ross R."/>
            <person name="Yang R."/>
            <person name="Briner A.E."/>
            <person name="Felis G.E."/>
            <person name="de Vos W.M."/>
            <person name="Barrangou R."/>
            <person name="Klaenhammer T.R."/>
            <person name="Caufield P.W."/>
            <person name="Cui Y."/>
            <person name="Zhang H."/>
            <person name="O'Toole P.W."/>
        </authorList>
    </citation>
    <scope>NUCLEOTIDE SEQUENCE [LARGE SCALE GENOMIC DNA]</scope>
    <source>
        <strain evidence="1 2">DSM 19682</strain>
    </source>
</reference>
<evidence type="ECO:0000313" key="1">
    <source>
        <dbReference type="EMBL" id="KRK80950.1"/>
    </source>
</evidence>